<sequence length="430" mass="48917">MLTLSRVTAMMKGTTTTTSRVVVTAVNGNRGSNGFLPVWNNTNDTNNNQMDPLRLLNTLSPVRSPGRETDQCVVENLYHLLLPADIHTSESHHFILFFTSFTTINDFSRLIHSAKLLAIPLMGSSCISMHLDTTALTTTSLSLTPSIRCLRCSIIPSSVRSVLQQTLASLLQLQRHVPLSLHFGRYIIPCTARRSYFHIPTRCCAMEDFNTSKVNTEEFRIDVDENDTLVFCGRSVCSSQFERERWTSKEVVLTVDSIISNQEMSDDILYGDGWILQPQETKHHERSPEEWLYHLSQEVQNDLLILTTQQPQLDSPHQLALPSSTFVGFFLKPTQLYIRRLIPPELWIEQGESLGSNNMRYRLDTALTVELKKTADTLRANGTNLSWKKPIGVCRMLTQLKLNHEFTLHLEKSQSQTKRNGAFPLHSHHR</sequence>
<dbReference type="GeneID" id="39985106"/>
<keyword evidence="4" id="KW-1185">Reference proteome</keyword>
<comment type="caution">
    <text evidence="3">The sequence shown here is derived from an EMBL/GenBank/DDBJ whole genome shotgun (WGS) entry which is preliminary data.</text>
</comment>
<feature type="domain" description="DUF7163" evidence="2">
    <location>
        <begin position="1"/>
        <end position="176"/>
    </location>
</feature>
<dbReference type="Proteomes" id="UP000192257">
    <property type="component" value="Unassembled WGS sequence"/>
</dbReference>
<name>A0A1X0NWK8_9TRYP</name>
<dbReference type="InterPro" id="IPR055587">
    <property type="entry name" value="DUF7163"/>
</dbReference>
<dbReference type="Pfam" id="PF23734">
    <property type="entry name" value="DUF7163"/>
    <property type="match status" value="1"/>
</dbReference>
<dbReference type="OrthoDB" id="243388at2759"/>
<evidence type="ECO:0000313" key="3">
    <source>
        <dbReference type="EMBL" id="ORC89106.1"/>
    </source>
</evidence>
<evidence type="ECO:0000259" key="2">
    <source>
        <dbReference type="Pfam" id="PF23734"/>
    </source>
</evidence>
<dbReference type="AlphaFoldDB" id="A0A1X0NWK8"/>
<protein>
    <recommendedName>
        <fullName evidence="2">DUF7163 domain-containing protein</fullName>
    </recommendedName>
</protein>
<proteinExistence type="predicted"/>
<feature type="region of interest" description="Disordered" evidence="1">
    <location>
        <begin position="411"/>
        <end position="430"/>
    </location>
</feature>
<gene>
    <name evidence="3" type="ORF">TM35_000131100</name>
</gene>
<organism evidence="3 4">
    <name type="scientific">Trypanosoma theileri</name>
    <dbReference type="NCBI Taxonomy" id="67003"/>
    <lineage>
        <taxon>Eukaryota</taxon>
        <taxon>Discoba</taxon>
        <taxon>Euglenozoa</taxon>
        <taxon>Kinetoplastea</taxon>
        <taxon>Metakinetoplastina</taxon>
        <taxon>Trypanosomatida</taxon>
        <taxon>Trypanosomatidae</taxon>
        <taxon>Trypanosoma</taxon>
    </lineage>
</organism>
<dbReference type="EMBL" id="NBCO01000013">
    <property type="protein sequence ID" value="ORC89106.1"/>
    <property type="molecule type" value="Genomic_DNA"/>
</dbReference>
<evidence type="ECO:0000313" key="4">
    <source>
        <dbReference type="Proteomes" id="UP000192257"/>
    </source>
</evidence>
<evidence type="ECO:0000256" key="1">
    <source>
        <dbReference type="SAM" id="MobiDB-lite"/>
    </source>
</evidence>
<reference evidence="3 4" key="1">
    <citation type="submission" date="2017-03" db="EMBL/GenBank/DDBJ databases">
        <title>An alternative strategy for trypanosome survival in the mammalian bloodstream revealed through genome and transcriptome analysis of the ubiquitous bovine parasite Trypanosoma (Megatrypanum) theileri.</title>
        <authorList>
            <person name="Kelly S."/>
            <person name="Ivens A."/>
            <person name="Mott A."/>
            <person name="O'Neill E."/>
            <person name="Emms D."/>
            <person name="Macleod O."/>
            <person name="Voorheis P."/>
            <person name="Matthews J."/>
            <person name="Matthews K."/>
            <person name="Carrington M."/>
        </authorList>
    </citation>
    <scope>NUCLEOTIDE SEQUENCE [LARGE SCALE GENOMIC DNA]</scope>
    <source>
        <strain evidence="3">Edinburgh</strain>
    </source>
</reference>
<dbReference type="VEuPathDB" id="TriTrypDB:TM35_000131100"/>
<dbReference type="RefSeq" id="XP_028883172.1">
    <property type="nucleotide sequence ID" value="XM_029025326.1"/>
</dbReference>
<accession>A0A1X0NWK8</accession>